<feature type="compositionally biased region" description="Gly residues" evidence="5">
    <location>
        <begin position="41"/>
        <end position="52"/>
    </location>
</feature>
<evidence type="ECO:0000256" key="3">
    <source>
        <dbReference type="ARBA" id="ARBA00023110"/>
    </source>
</evidence>
<gene>
    <name evidence="6" type="ORF">PPROV_000652400</name>
</gene>
<dbReference type="PANTHER" id="PTHR46512:SF9">
    <property type="entry name" value="PEPTIDYLPROLYL ISOMERASE"/>
    <property type="match status" value="1"/>
</dbReference>
<evidence type="ECO:0000313" key="6">
    <source>
        <dbReference type="EMBL" id="GHP07782.1"/>
    </source>
</evidence>
<dbReference type="InterPro" id="IPR019734">
    <property type="entry name" value="TPR_rpt"/>
</dbReference>
<dbReference type="SUPFAM" id="SSF48452">
    <property type="entry name" value="TPR-like"/>
    <property type="match status" value="1"/>
</dbReference>
<dbReference type="AlphaFoldDB" id="A0A830HLM6"/>
<keyword evidence="7" id="KW-1185">Reference proteome</keyword>
<name>A0A830HLM6_9CHLO</name>
<feature type="region of interest" description="Disordered" evidence="5">
    <location>
        <begin position="1"/>
        <end position="56"/>
    </location>
</feature>
<evidence type="ECO:0000313" key="7">
    <source>
        <dbReference type="Proteomes" id="UP000660262"/>
    </source>
</evidence>
<dbReference type="Proteomes" id="UP000660262">
    <property type="component" value="Unassembled WGS sequence"/>
</dbReference>
<comment type="caution">
    <text evidence="6">The sequence shown here is derived from an EMBL/GenBank/DDBJ whole genome shotgun (WGS) entry which is preliminary data.</text>
</comment>
<evidence type="ECO:0000256" key="1">
    <source>
        <dbReference type="ARBA" id="ARBA00000971"/>
    </source>
</evidence>
<organism evidence="6 7">
    <name type="scientific">Pycnococcus provasolii</name>
    <dbReference type="NCBI Taxonomy" id="41880"/>
    <lineage>
        <taxon>Eukaryota</taxon>
        <taxon>Viridiplantae</taxon>
        <taxon>Chlorophyta</taxon>
        <taxon>Pseudoscourfieldiophyceae</taxon>
        <taxon>Pseudoscourfieldiales</taxon>
        <taxon>Pycnococcaceae</taxon>
        <taxon>Pycnococcus</taxon>
    </lineage>
</organism>
<comment type="catalytic activity">
    <reaction evidence="1">
        <text>[protein]-peptidylproline (omega=180) = [protein]-peptidylproline (omega=0)</text>
        <dbReference type="Rhea" id="RHEA:16237"/>
        <dbReference type="Rhea" id="RHEA-COMP:10747"/>
        <dbReference type="Rhea" id="RHEA-COMP:10748"/>
        <dbReference type="ChEBI" id="CHEBI:83833"/>
        <dbReference type="ChEBI" id="CHEBI:83834"/>
        <dbReference type="EC" id="5.2.1.8"/>
    </reaction>
</comment>
<evidence type="ECO:0000256" key="2">
    <source>
        <dbReference type="ARBA" id="ARBA00013194"/>
    </source>
</evidence>
<dbReference type="OrthoDB" id="1902587at2759"/>
<feature type="compositionally biased region" description="Polar residues" evidence="5">
    <location>
        <begin position="10"/>
        <end position="27"/>
    </location>
</feature>
<evidence type="ECO:0000256" key="4">
    <source>
        <dbReference type="ARBA" id="ARBA00023235"/>
    </source>
</evidence>
<dbReference type="GO" id="GO:0003755">
    <property type="term" value="F:peptidyl-prolyl cis-trans isomerase activity"/>
    <property type="evidence" value="ECO:0007669"/>
    <property type="project" value="UniProtKB-EC"/>
</dbReference>
<evidence type="ECO:0000256" key="5">
    <source>
        <dbReference type="SAM" id="MobiDB-lite"/>
    </source>
</evidence>
<proteinExistence type="predicted"/>
<dbReference type="InterPro" id="IPR050754">
    <property type="entry name" value="FKBP4/5/8-like"/>
</dbReference>
<dbReference type="EC" id="5.2.1.8" evidence="2"/>
<dbReference type="SMART" id="SM00028">
    <property type="entry name" value="TPR"/>
    <property type="match status" value="3"/>
</dbReference>
<keyword evidence="4" id="KW-0413">Isomerase</keyword>
<dbReference type="PANTHER" id="PTHR46512">
    <property type="entry name" value="PEPTIDYLPROLYL ISOMERASE"/>
    <property type="match status" value="1"/>
</dbReference>
<dbReference type="InterPro" id="IPR011990">
    <property type="entry name" value="TPR-like_helical_dom_sf"/>
</dbReference>
<dbReference type="EMBL" id="BNJQ01000018">
    <property type="protein sequence ID" value="GHP07782.1"/>
    <property type="molecule type" value="Genomic_DNA"/>
</dbReference>
<accession>A0A830HLM6</accession>
<protein>
    <recommendedName>
        <fullName evidence="2">peptidylprolyl isomerase</fullName>
        <ecNumber evidence="2">5.2.1.8</ecNumber>
    </recommendedName>
</protein>
<keyword evidence="3" id="KW-0697">Rotamase</keyword>
<sequence>MADRLFGLPQRSSGSGSGITQNTSGVNTGDWGSGKQTSNKSGGGDQGNGGLPDDGSMEALEASFKEFCERPENKPMMVKHEKKEAKKAARLNRKMQAFEFKEKVLESSYEAQKNIAPFLENRVLRRIVQTFTNDKYNDFDKWARNPIVLNMLKQAHEALNEGRLTDEEVENNILEWLKDPTNPSHDMWKHKTKQTVRLSTDQLVSALNEQVQLRRKGNDLYKARRFVEALKEYESALGICNFINALSSPDQFEIDTNKQACLLNVAAVRMAMSEYGAAEKLCTEALELDSMNIKALLRRAKARMGRGSFAEAREDLNRVKELEPWNWEAEEQLRRLRDGAKESLRRESQLAAEMLA</sequence>
<reference evidence="6" key="1">
    <citation type="submission" date="2020-10" db="EMBL/GenBank/DDBJ databases">
        <title>Unveiling of a novel bifunctional photoreceptor, Dualchrome1, isolated from a cosmopolitan green alga.</title>
        <authorList>
            <person name="Suzuki S."/>
            <person name="Kawachi M."/>
        </authorList>
    </citation>
    <scope>NUCLEOTIDE SEQUENCE</scope>
    <source>
        <strain evidence="6">NIES 2893</strain>
    </source>
</reference>
<dbReference type="Gene3D" id="1.25.40.10">
    <property type="entry name" value="Tetratricopeptide repeat domain"/>
    <property type="match status" value="1"/>
</dbReference>